<feature type="non-terminal residue" evidence="1">
    <location>
        <position position="84"/>
    </location>
</feature>
<sequence>MNKDIYMNLFDENLENEPNAAKNGVYTIRAINPDGTTRTLSRVAGKDSDGILYIGEASDRTLFERVCDFRKTILRKYKSENHSG</sequence>
<reference evidence="1" key="1">
    <citation type="journal article" date="2014" name="Front. Microbiol.">
        <title>High frequency of phylogenetically diverse reductive dehalogenase-homologous genes in deep subseafloor sedimentary metagenomes.</title>
        <authorList>
            <person name="Kawai M."/>
            <person name="Futagami T."/>
            <person name="Toyoda A."/>
            <person name="Takaki Y."/>
            <person name="Nishi S."/>
            <person name="Hori S."/>
            <person name="Arai W."/>
            <person name="Tsubouchi T."/>
            <person name="Morono Y."/>
            <person name="Uchiyama I."/>
            <person name="Ito T."/>
            <person name="Fujiyama A."/>
            <person name="Inagaki F."/>
            <person name="Takami H."/>
        </authorList>
    </citation>
    <scope>NUCLEOTIDE SEQUENCE</scope>
    <source>
        <strain evidence="1">Expedition CK06-06</strain>
    </source>
</reference>
<dbReference type="EMBL" id="BARS01002028">
    <property type="protein sequence ID" value="GAF79996.1"/>
    <property type="molecule type" value="Genomic_DNA"/>
</dbReference>
<comment type="caution">
    <text evidence="1">The sequence shown here is derived from an EMBL/GenBank/DDBJ whole genome shotgun (WGS) entry which is preliminary data.</text>
</comment>
<protein>
    <submittedName>
        <fullName evidence="1">Uncharacterized protein</fullName>
    </submittedName>
</protein>
<name>X0SY12_9ZZZZ</name>
<organism evidence="1">
    <name type="scientific">marine sediment metagenome</name>
    <dbReference type="NCBI Taxonomy" id="412755"/>
    <lineage>
        <taxon>unclassified sequences</taxon>
        <taxon>metagenomes</taxon>
        <taxon>ecological metagenomes</taxon>
    </lineage>
</organism>
<proteinExistence type="predicted"/>
<dbReference type="AlphaFoldDB" id="X0SY12"/>
<accession>X0SY12</accession>
<evidence type="ECO:0000313" key="1">
    <source>
        <dbReference type="EMBL" id="GAF79996.1"/>
    </source>
</evidence>
<gene>
    <name evidence="1" type="ORF">S01H1_03763</name>
</gene>